<sequence>MAVWLWPSIAAWLLRSCLGDGPGDGGRGQARGQPGQASIAAGAYCSFAIGADGELYGWGKNEFGKLGLGDEEDRLIPSKLNLRATAITAGRHHAVAIDESGRLWTWGSNQNGQLGAGDEVQSLALPHELFASGATQVASGARHNLAVVHGQLYSWGWNSNGQLGRSGSGSSPAQVDLNGVVAVAAGFLHSLALRADQSLWAWGTNGKGQMGTGQADHGSHTPVQILASGVTSIAAMDETSFAVYDGFLFGVGLAGSPANQHIASAVKICEACEVMAGGLAHSLLLYEDQSLWAVGHDAHGGLGSRLGGDFATTPVQVFEAGAIRPFNRSAFAFAPGSAVSADPRALSDDGLSPYTAAILREELMDPSLRVFRRGVNSMGDPWDRFAHSGLDAVLLLLPRSAENVLRSAETVADGRGDPCGMLKGLNAQLRFRILRGDETAWAEVARSAEGATGGRAVPPARASRKLRLAYSQEDGRVLARIDGKRFLMPALERVIGRKSALLALLYTYPLSGSAVSATLTFEHLGSTWTIHAHDNELHVTGDCPEDMWCGFGFNKERTGEIHGAAQGNPTDAAQMAGADVFTFGHHQGTDLPDCPMTCGTGCGCGCGTRRLSAPKNPFIPRVRDLKIQLPKPFTTPGAAHKLDQVGGVVGVAMNSVLFVNEHPEEGMTWLFDNCGGHGDTYGHYHYHAPPLCLLKSLGVPVPKKSAWWKSAGAAAWPEHGPEVQIGWALDGAPIMGPFKGGVRTEKKLLDECHGAFDELTGEYRYYLLPSAPYMPPCLRGAQLGNVSSFRSRKDGEPCSKSESHSMQTSIMAGGKHGALVVAAAAALTSMGLVPVHVDAVPLVDVGAALLQPDVDAVPLAAAGAALLQPDVDAVPLVDVGAALLQPDVGVARLAAAGAALLIQPDVGAVRLAAAGVARLAAAGVARLVAAGWGEWADGRSASEEYSLTFENGRMKVSAHRAFNTGDPTDYVLDMDSDTQYYVLLTVGQSIKVGYHGNSRTQTLVCVSTLSTKGLESVEVEWKGGLG</sequence>
<protein>
    <recommendedName>
        <fullName evidence="4">YHYH domain-containing protein</fullName>
    </recommendedName>
</protein>
<dbReference type="InterPro" id="IPR025924">
    <property type="entry name" value="YHYH_dom"/>
</dbReference>
<evidence type="ECO:0000313" key="5">
    <source>
        <dbReference type="EMBL" id="CAK9062889.1"/>
    </source>
</evidence>
<dbReference type="PROSITE" id="PS50012">
    <property type="entry name" value="RCC1_3"/>
    <property type="match status" value="4"/>
</dbReference>
<evidence type="ECO:0000256" key="1">
    <source>
        <dbReference type="ARBA" id="ARBA00022737"/>
    </source>
</evidence>
<comment type="caution">
    <text evidence="5">The sequence shown here is derived from an EMBL/GenBank/DDBJ whole genome shotgun (WGS) entry which is preliminary data.</text>
</comment>
<dbReference type="PANTHER" id="PTHR22870:SF408">
    <property type="entry name" value="OS09G0560450 PROTEIN"/>
    <property type="match status" value="1"/>
</dbReference>
<organism evidence="5 6">
    <name type="scientific">Durusdinium trenchii</name>
    <dbReference type="NCBI Taxonomy" id="1381693"/>
    <lineage>
        <taxon>Eukaryota</taxon>
        <taxon>Sar</taxon>
        <taxon>Alveolata</taxon>
        <taxon>Dinophyceae</taxon>
        <taxon>Suessiales</taxon>
        <taxon>Symbiodiniaceae</taxon>
        <taxon>Durusdinium</taxon>
    </lineage>
</organism>
<dbReference type="PANTHER" id="PTHR22870">
    <property type="entry name" value="REGULATOR OF CHROMOSOME CONDENSATION"/>
    <property type="match status" value="1"/>
</dbReference>
<keyword evidence="3" id="KW-0732">Signal</keyword>
<evidence type="ECO:0000256" key="2">
    <source>
        <dbReference type="PROSITE-ProRule" id="PRU00235"/>
    </source>
</evidence>
<evidence type="ECO:0000256" key="3">
    <source>
        <dbReference type="SAM" id="SignalP"/>
    </source>
</evidence>
<evidence type="ECO:0000313" key="6">
    <source>
        <dbReference type="Proteomes" id="UP001642484"/>
    </source>
</evidence>
<accession>A0ABP0NKA3</accession>
<feature type="domain" description="YHYH" evidence="4">
    <location>
        <begin position="668"/>
        <end position="738"/>
    </location>
</feature>
<feature type="repeat" description="RCC1" evidence="2">
    <location>
        <begin position="101"/>
        <end position="150"/>
    </location>
</feature>
<name>A0ABP0NKA3_9DINO</name>
<feature type="repeat" description="RCC1" evidence="2">
    <location>
        <begin position="197"/>
        <end position="246"/>
    </location>
</feature>
<evidence type="ECO:0000259" key="4">
    <source>
        <dbReference type="Pfam" id="PF14240"/>
    </source>
</evidence>
<dbReference type="InterPro" id="IPR051210">
    <property type="entry name" value="Ub_ligase/GEF_domain"/>
</dbReference>
<keyword evidence="1" id="KW-0677">Repeat</keyword>
<dbReference type="InterPro" id="IPR000408">
    <property type="entry name" value="Reg_chr_condens"/>
</dbReference>
<keyword evidence="6" id="KW-1185">Reference proteome</keyword>
<proteinExistence type="predicted"/>
<feature type="signal peptide" evidence="3">
    <location>
        <begin position="1"/>
        <end position="19"/>
    </location>
</feature>
<dbReference type="SUPFAM" id="SSF50985">
    <property type="entry name" value="RCC1/BLIP-II"/>
    <property type="match status" value="1"/>
</dbReference>
<feature type="repeat" description="RCC1" evidence="2">
    <location>
        <begin position="53"/>
        <end position="100"/>
    </location>
</feature>
<dbReference type="Proteomes" id="UP001642484">
    <property type="component" value="Unassembled WGS sequence"/>
</dbReference>
<feature type="chain" id="PRO_5045318822" description="YHYH domain-containing protein" evidence="3">
    <location>
        <begin position="20"/>
        <end position="1026"/>
    </location>
</feature>
<dbReference type="EMBL" id="CAXAMN010021740">
    <property type="protein sequence ID" value="CAK9062889.1"/>
    <property type="molecule type" value="Genomic_DNA"/>
</dbReference>
<gene>
    <name evidence="5" type="ORF">CCMP2556_LOCUS30924</name>
</gene>
<feature type="repeat" description="RCC1" evidence="2">
    <location>
        <begin position="150"/>
        <end position="196"/>
    </location>
</feature>
<reference evidence="5 6" key="1">
    <citation type="submission" date="2024-02" db="EMBL/GenBank/DDBJ databases">
        <authorList>
            <person name="Chen Y."/>
            <person name="Shah S."/>
            <person name="Dougan E. K."/>
            <person name="Thang M."/>
            <person name="Chan C."/>
        </authorList>
    </citation>
    <scope>NUCLEOTIDE SEQUENCE [LARGE SCALE GENOMIC DNA]</scope>
</reference>
<dbReference type="PRINTS" id="PR00633">
    <property type="entry name" value="RCCNDNSATION"/>
</dbReference>
<dbReference type="Pfam" id="PF00415">
    <property type="entry name" value="RCC1"/>
    <property type="match status" value="4"/>
</dbReference>
<dbReference type="Gene3D" id="2.130.10.30">
    <property type="entry name" value="Regulator of chromosome condensation 1/beta-lactamase-inhibitor protein II"/>
    <property type="match status" value="2"/>
</dbReference>
<dbReference type="Pfam" id="PF14240">
    <property type="entry name" value="YHYH"/>
    <property type="match status" value="1"/>
</dbReference>
<dbReference type="InterPro" id="IPR009091">
    <property type="entry name" value="RCC1/BLIP-II"/>
</dbReference>
<dbReference type="PROSITE" id="PS00626">
    <property type="entry name" value="RCC1_2"/>
    <property type="match status" value="2"/>
</dbReference>